<proteinExistence type="inferred from homology"/>
<gene>
    <name evidence="21" type="ORF">NJU99_10220</name>
</gene>
<comment type="subcellular location">
    <subcellularLocation>
        <location evidence="4">Cell outer membrane</location>
        <topology evidence="4">Multi-pass membrane protein</topology>
    </subcellularLocation>
</comment>
<keyword evidence="12 20" id="KW-0732">Signal</keyword>
<evidence type="ECO:0000256" key="19">
    <source>
        <dbReference type="ARBA" id="ARBA00032375"/>
    </source>
</evidence>
<evidence type="ECO:0000256" key="1">
    <source>
        <dbReference type="ARBA" id="ARBA00000111"/>
    </source>
</evidence>
<evidence type="ECO:0000256" key="15">
    <source>
        <dbReference type="ARBA" id="ARBA00022963"/>
    </source>
</evidence>
<keyword evidence="22" id="KW-1185">Reference proteome</keyword>
<evidence type="ECO:0000256" key="17">
    <source>
        <dbReference type="ARBA" id="ARBA00023136"/>
    </source>
</evidence>
<keyword evidence="18" id="KW-0998">Cell outer membrane</keyword>
<comment type="similarity">
    <text evidence="5">Belongs to the phospholipase A1 family.</text>
</comment>
<dbReference type="PANTHER" id="PTHR40457:SF1">
    <property type="entry name" value="PHOSPHOLIPASE A1"/>
    <property type="match status" value="1"/>
</dbReference>
<dbReference type="EMBL" id="CP100595">
    <property type="protein sequence ID" value="UTJ05640.1"/>
    <property type="molecule type" value="Genomic_DNA"/>
</dbReference>
<comment type="cofactor">
    <cofactor evidence="3">
        <name>Ca(2+)</name>
        <dbReference type="ChEBI" id="CHEBI:29108"/>
    </cofactor>
</comment>
<comment type="catalytic activity">
    <reaction evidence="2">
        <text>a 1,2-diacyl-sn-glycero-3-phosphocholine + H2O = a 1-acyl-sn-glycero-3-phosphocholine + a fatty acid + H(+)</text>
        <dbReference type="Rhea" id="RHEA:15801"/>
        <dbReference type="ChEBI" id="CHEBI:15377"/>
        <dbReference type="ChEBI" id="CHEBI:15378"/>
        <dbReference type="ChEBI" id="CHEBI:28868"/>
        <dbReference type="ChEBI" id="CHEBI:57643"/>
        <dbReference type="ChEBI" id="CHEBI:58168"/>
        <dbReference type="EC" id="3.1.1.4"/>
    </reaction>
</comment>
<evidence type="ECO:0000256" key="12">
    <source>
        <dbReference type="ARBA" id="ARBA00022729"/>
    </source>
</evidence>
<evidence type="ECO:0000256" key="20">
    <source>
        <dbReference type="SAM" id="SignalP"/>
    </source>
</evidence>
<keyword evidence="10" id="KW-0812">Transmembrane</keyword>
<dbReference type="EC" id="3.1.1.32" evidence="7"/>
<evidence type="ECO:0000256" key="10">
    <source>
        <dbReference type="ARBA" id="ARBA00022692"/>
    </source>
</evidence>
<evidence type="ECO:0000313" key="21">
    <source>
        <dbReference type="EMBL" id="UTJ05640.1"/>
    </source>
</evidence>
<dbReference type="PANTHER" id="PTHR40457">
    <property type="entry name" value="PHOSPHOLIPASE A1"/>
    <property type="match status" value="1"/>
</dbReference>
<evidence type="ECO:0000256" key="16">
    <source>
        <dbReference type="ARBA" id="ARBA00023098"/>
    </source>
</evidence>
<reference evidence="21" key="1">
    <citation type="submission" date="2022-07" db="EMBL/GenBank/DDBJ databases">
        <title>Arcobacter roscoffensis sp. nov., a marine bacterium isolated from coastal seawater collected from Roscoff, France.</title>
        <authorList>
            <person name="Pascual J."/>
            <person name="Lepeaux C."/>
            <person name="Methner A."/>
            <person name="Overmann J."/>
        </authorList>
    </citation>
    <scope>NUCLEOTIDE SEQUENCE</scope>
    <source>
        <strain evidence="21">ARW1-2F2</strain>
    </source>
</reference>
<comment type="catalytic activity">
    <reaction evidence="1">
        <text>a 1,2-diacyl-sn-glycero-3-phosphocholine + H2O = a 2-acyl-sn-glycero-3-phosphocholine + a fatty acid + H(+)</text>
        <dbReference type="Rhea" id="RHEA:18689"/>
        <dbReference type="ChEBI" id="CHEBI:15377"/>
        <dbReference type="ChEBI" id="CHEBI:15378"/>
        <dbReference type="ChEBI" id="CHEBI:28868"/>
        <dbReference type="ChEBI" id="CHEBI:57643"/>
        <dbReference type="ChEBI" id="CHEBI:57875"/>
        <dbReference type="EC" id="3.1.1.32"/>
    </reaction>
</comment>
<keyword evidence="13" id="KW-0378">Hydrolase</keyword>
<evidence type="ECO:0000256" key="3">
    <source>
        <dbReference type="ARBA" id="ARBA00001913"/>
    </source>
</evidence>
<dbReference type="EC" id="3.1.1.4" evidence="8"/>
<dbReference type="InterPro" id="IPR003187">
    <property type="entry name" value="PLipase_A1"/>
</dbReference>
<dbReference type="Pfam" id="PF02253">
    <property type="entry name" value="PLA1"/>
    <property type="match status" value="1"/>
</dbReference>
<dbReference type="Proteomes" id="UP001060012">
    <property type="component" value="Chromosome"/>
</dbReference>
<name>A0ABY5E1Q4_9BACT</name>
<dbReference type="SUPFAM" id="SSF56931">
    <property type="entry name" value="Outer membrane phospholipase A (OMPLA)"/>
    <property type="match status" value="1"/>
</dbReference>
<evidence type="ECO:0000256" key="13">
    <source>
        <dbReference type="ARBA" id="ARBA00022801"/>
    </source>
</evidence>
<keyword evidence="14" id="KW-0106">Calcium</keyword>
<comment type="subunit">
    <text evidence="6">Homodimer; dimerization is reversible, and the dimeric form is the active one.</text>
</comment>
<evidence type="ECO:0000256" key="6">
    <source>
        <dbReference type="ARBA" id="ARBA00011702"/>
    </source>
</evidence>
<evidence type="ECO:0000256" key="5">
    <source>
        <dbReference type="ARBA" id="ARBA00010525"/>
    </source>
</evidence>
<evidence type="ECO:0000256" key="14">
    <source>
        <dbReference type="ARBA" id="ARBA00022837"/>
    </source>
</evidence>
<sequence length="340" mass="40292">MLKVKILLIFTISFLWANDTSKIYKKAQEYEKIGDYKNAMIMYKKAYETSNKTAQSNDQYLVDKSKDQNYQVQTFTKLKSDFYEKLINKTEDKEANKAIKQILTKNFGLYPYQMNYLLPVTFDDNRKSDRERFETKFQFSIEKPMTYNFLGLDESISFAYTQKSFWQTSADSAPFRETNYEPEIFVQFPYKNSETLKGYKIALNHQSNGRNNEFSRSWNRIYLEGYLQLSKMFVVPRVWYRIPEKADDDNPDIEDYYGYGDLKLLYPYKDQVFELMVRNNMKFNSENKGAVQLDWTFPFPSFISSSNTYGFIQVFSGYGDSLIDYDKKINRIGFGIALSR</sequence>
<accession>A0ABY5E1Q4</accession>
<keyword evidence="11" id="KW-0479">Metal-binding</keyword>
<evidence type="ECO:0000256" key="11">
    <source>
        <dbReference type="ARBA" id="ARBA00022723"/>
    </source>
</evidence>
<evidence type="ECO:0000256" key="9">
    <source>
        <dbReference type="ARBA" id="ARBA00022452"/>
    </source>
</evidence>
<evidence type="ECO:0000256" key="7">
    <source>
        <dbReference type="ARBA" id="ARBA00013179"/>
    </source>
</evidence>
<dbReference type="Gene3D" id="2.40.230.10">
    <property type="entry name" value="Phospholipase A1"/>
    <property type="match status" value="1"/>
</dbReference>
<evidence type="ECO:0000256" key="2">
    <source>
        <dbReference type="ARBA" id="ARBA00001604"/>
    </source>
</evidence>
<dbReference type="InterPro" id="IPR036541">
    <property type="entry name" value="PLipase_A1_sf"/>
</dbReference>
<keyword evidence="9" id="KW-1134">Transmembrane beta strand</keyword>
<evidence type="ECO:0000256" key="18">
    <source>
        <dbReference type="ARBA" id="ARBA00023237"/>
    </source>
</evidence>
<protein>
    <recommendedName>
        <fullName evidence="19">Phosphatidylcholine 1-acylhydrolase</fullName>
        <ecNumber evidence="7">3.1.1.32</ecNumber>
        <ecNumber evidence="8">3.1.1.4</ecNumber>
    </recommendedName>
</protein>
<feature type="signal peptide" evidence="20">
    <location>
        <begin position="1"/>
        <end position="17"/>
    </location>
</feature>
<evidence type="ECO:0000256" key="8">
    <source>
        <dbReference type="ARBA" id="ARBA00013278"/>
    </source>
</evidence>
<organism evidence="21 22">
    <name type="scientific">Arcobacter roscoffensis</name>
    <dbReference type="NCBI Taxonomy" id="2961520"/>
    <lineage>
        <taxon>Bacteria</taxon>
        <taxon>Pseudomonadati</taxon>
        <taxon>Campylobacterota</taxon>
        <taxon>Epsilonproteobacteria</taxon>
        <taxon>Campylobacterales</taxon>
        <taxon>Arcobacteraceae</taxon>
        <taxon>Arcobacter</taxon>
    </lineage>
</organism>
<dbReference type="RefSeq" id="WP_254575821.1">
    <property type="nucleotide sequence ID" value="NZ_CP100595.1"/>
</dbReference>
<keyword evidence="17" id="KW-0472">Membrane</keyword>
<dbReference type="PRINTS" id="PR01486">
    <property type="entry name" value="PHPHLIPASEA1"/>
</dbReference>
<feature type="chain" id="PRO_5046643400" description="Phosphatidylcholine 1-acylhydrolase" evidence="20">
    <location>
        <begin position="18"/>
        <end position="340"/>
    </location>
</feature>
<evidence type="ECO:0000313" key="22">
    <source>
        <dbReference type="Proteomes" id="UP001060012"/>
    </source>
</evidence>
<keyword evidence="15" id="KW-0442">Lipid degradation</keyword>
<keyword evidence="16" id="KW-0443">Lipid metabolism</keyword>
<evidence type="ECO:0000256" key="4">
    <source>
        <dbReference type="ARBA" id="ARBA00004571"/>
    </source>
</evidence>